<evidence type="ECO:0000256" key="2">
    <source>
        <dbReference type="ARBA" id="ARBA00022741"/>
    </source>
</evidence>
<dbReference type="PANTHER" id="PTHR24220">
    <property type="entry name" value="IMPORT ATP-BINDING PROTEIN"/>
    <property type="match status" value="1"/>
</dbReference>
<dbReference type="SMART" id="SM00382">
    <property type="entry name" value="AAA"/>
    <property type="match status" value="1"/>
</dbReference>
<dbReference type="Gene3D" id="3.40.50.300">
    <property type="entry name" value="P-loop containing nucleotide triphosphate hydrolases"/>
    <property type="match status" value="1"/>
</dbReference>
<name>A0A3S5Y4T8_RHOH1</name>
<dbReference type="FunFam" id="3.40.50.300:FF:000032">
    <property type="entry name" value="Export ABC transporter ATP-binding protein"/>
    <property type="match status" value="1"/>
</dbReference>
<dbReference type="AlphaFoldDB" id="A0A3S5Y4T8"/>
<proteinExistence type="predicted"/>
<dbReference type="SUPFAM" id="SSF52540">
    <property type="entry name" value="P-loop containing nucleoside triphosphate hydrolases"/>
    <property type="match status" value="1"/>
</dbReference>
<evidence type="ECO:0000256" key="3">
    <source>
        <dbReference type="ARBA" id="ARBA00022840"/>
    </source>
</evidence>
<dbReference type="InterPro" id="IPR027417">
    <property type="entry name" value="P-loop_NTPase"/>
</dbReference>
<dbReference type="InterPro" id="IPR015854">
    <property type="entry name" value="ABC_transpr_LolD-like"/>
</dbReference>
<dbReference type="InterPro" id="IPR003439">
    <property type="entry name" value="ABC_transporter-like_ATP-bd"/>
</dbReference>
<dbReference type="GO" id="GO:0016887">
    <property type="term" value="F:ATP hydrolysis activity"/>
    <property type="evidence" value="ECO:0007669"/>
    <property type="project" value="InterPro"/>
</dbReference>
<dbReference type="InterPro" id="IPR017911">
    <property type="entry name" value="MacB-like_ATP-bd"/>
</dbReference>
<dbReference type="EMBL" id="FN563149">
    <property type="protein sequence ID" value="CBH47592.1"/>
    <property type="molecule type" value="Genomic_DNA"/>
</dbReference>
<evidence type="ECO:0000313" key="5">
    <source>
        <dbReference type="EMBL" id="CBH47592.1"/>
    </source>
</evidence>
<dbReference type="GO" id="GO:0098796">
    <property type="term" value="C:membrane protein complex"/>
    <property type="evidence" value="ECO:0007669"/>
    <property type="project" value="UniProtKB-ARBA"/>
</dbReference>
<protein>
    <submittedName>
        <fullName evidence="5">ABC transporter ATPase subunit</fullName>
    </submittedName>
</protein>
<organism evidence="5">
    <name type="scientific">Rhodococcus hoagii (strain 103S)</name>
    <name type="common">Rhodococcus equi</name>
    <dbReference type="NCBI Taxonomy" id="685727"/>
    <lineage>
        <taxon>Bacteria</taxon>
        <taxon>Bacillati</taxon>
        <taxon>Actinomycetota</taxon>
        <taxon>Actinomycetes</taxon>
        <taxon>Mycobacteriales</taxon>
        <taxon>Nocardiaceae</taxon>
        <taxon>Prescottella</taxon>
    </lineage>
</organism>
<dbReference type="GeneID" id="57577204"/>
<dbReference type="GO" id="GO:0005524">
    <property type="term" value="F:ATP binding"/>
    <property type="evidence" value="ECO:0007669"/>
    <property type="project" value="UniProtKB-KW"/>
</dbReference>
<dbReference type="KEGG" id="req:REQ_15140"/>
<dbReference type="CDD" id="cd03255">
    <property type="entry name" value="ABC_MJ0796_LolCDE_FtsE"/>
    <property type="match status" value="1"/>
</dbReference>
<sequence>MVGMPTETEMPTETTVAARAVNLTKVYGSGDTQVHALAGVSAEFARGEFTAIMGPSGSGKSTLMHCLAGLDAASSGAVLIGATDLTTLSDKQMTQLRRDRIGFVFQAFNLVPTLTALENITLPLDIAGRKADQQWLDTVVDRLGLRDRLDHRPGELSGGQQQRVACARALAGQPEIIFGDEPTGNLDSRSSGEVLSILRAAVDEFHQTVVIVTHDPRAASFADRVVFLADGQIVDELREPTAESVLDRMKNLETV</sequence>
<feature type="domain" description="ABC transporter" evidence="4">
    <location>
        <begin position="18"/>
        <end position="255"/>
    </location>
</feature>
<dbReference type="InterPro" id="IPR003593">
    <property type="entry name" value="AAA+_ATPase"/>
</dbReference>
<dbReference type="GO" id="GO:0022857">
    <property type="term" value="F:transmembrane transporter activity"/>
    <property type="evidence" value="ECO:0007669"/>
    <property type="project" value="TreeGrafter"/>
</dbReference>
<dbReference type="Pfam" id="PF00005">
    <property type="entry name" value="ABC_tran"/>
    <property type="match status" value="1"/>
</dbReference>
<reference evidence="5" key="1">
    <citation type="journal article" date="2010" name="PLoS Genet.">
        <title>The genome of a pathogenic rhodococcus: cooptive virulence underpinned by key gene acquisitions.</title>
        <authorList>
            <person name="Letek M."/>
            <person name="Gonzalez P."/>
            <person name="Macarthur I."/>
            <person name="Rodriguez H."/>
            <person name="Freeman T.C."/>
            <person name="Valero-Rello A."/>
            <person name="Blanco M."/>
            <person name="Buckley T."/>
            <person name="Cherevach I."/>
            <person name="Fahey R."/>
            <person name="Hapeshi A."/>
            <person name="Holdstock J."/>
            <person name="Leadon D."/>
            <person name="Navas J."/>
            <person name="Ocampo A."/>
            <person name="Quail M.A."/>
            <person name="Sanders M."/>
            <person name="Scortti M.M."/>
            <person name="Prescott J.F."/>
            <person name="Fogarty U."/>
            <person name="Meijer W.G."/>
            <person name="Parkhill J."/>
            <person name="Bentley S.D."/>
            <person name="Vazquez-Boland J.A."/>
        </authorList>
    </citation>
    <scope>NUCLEOTIDE SEQUENCE [LARGE SCALE GENOMIC DNA]</scope>
    <source>
        <strain evidence="5 6">103S</strain>
    </source>
</reference>
<keyword evidence="3" id="KW-0067">ATP-binding</keyword>
<dbReference type="GO" id="GO:0005886">
    <property type="term" value="C:plasma membrane"/>
    <property type="evidence" value="ECO:0007669"/>
    <property type="project" value="TreeGrafter"/>
</dbReference>
<accession>A0A3S5Y4T8</accession>
<keyword evidence="1" id="KW-0813">Transport</keyword>
<gene>
    <name evidence="5" type="ordered locus">REQ_15140</name>
</gene>
<dbReference type="PROSITE" id="PS50893">
    <property type="entry name" value="ABC_TRANSPORTER_2"/>
    <property type="match status" value="1"/>
</dbReference>
<dbReference type="PANTHER" id="PTHR24220:SF685">
    <property type="entry name" value="ABC TRANSPORTER RELATED"/>
    <property type="match status" value="1"/>
</dbReference>
<evidence type="ECO:0000259" key="4">
    <source>
        <dbReference type="PROSITE" id="PS50893"/>
    </source>
</evidence>
<evidence type="ECO:0000256" key="1">
    <source>
        <dbReference type="ARBA" id="ARBA00022448"/>
    </source>
</evidence>
<evidence type="ECO:0000313" key="6">
    <source>
        <dbReference type="Proteomes" id="UP000006892"/>
    </source>
</evidence>
<keyword evidence="2" id="KW-0547">Nucleotide-binding</keyword>
<dbReference type="RefSeq" id="WP_005514369.1">
    <property type="nucleotide sequence ID" value="NC_014659.1"/>
</dbReference>
<dbReference type="Proteomes" id="UP001154400">
    <property type="component" value="Chromosome"/>
</dbReference>